<dbReference type="GO" id="GO:0003700">
    <property type="term" value="F:DNA-binding transcription factor activity"/>
    <property type="evidence" value="ECO:0007669"/>
    <property type="project" value="TreeGrafter"/>
</dbReference>
<accession>A0AB39VX79</accession>
<dbReference type="Gene3D" id="1.10.10.60">
    <property type="entry name" value="Homeodomain-like"/>
    <property type="match status" value="1"/>
</dbReference>
<dbReference type="SUPFAM" id="SSF46689">
    <property type="entry name" value="Homeodomain-like"/>
    <property type="match status" value="1"/>
</dbReference>
<dbReference type="AlphaFoldDB" id="A0AB39VX79"/>
<evidence type="ECO:0000256" key="2">
    <source>
        <dbReference type="PROSITE-ProRule" id="PRU00335"/>
    </source>
</evidence>
<name>A0AB39VX79_9GAMM</name>
<dbReference type="PROSITE" id="PS50977">
    <property type="entry name" value="HTH_TETR_2"/>
    <property type="match status" value="1"/>
</dbReference>
<dbReference type="InterPro" id="IPR001647">
    <property type="entry name" value="HTH_TetR"/>
</dbReference>
<dbReference type="InterPro" id="IPR036271">
    <property type="entry name" value="Tet_transcr_reg_TetR-rel_C_sf"/>
</dbReference>
<organism evidence="4">
    <name type="scientific">Rouxiella sp. WC2420</name>
    <dbReference type="NCBI Taxonomy" id="3234145"/>
    <lineage>
        <taxon>Bacteria</taxon>
        <taxon>Pseudomonadati</taxon>
        <taxon>Pseudomonadota</taxon>
        <taxon>Gammaproteobacteria</taxon>
        <taxon>Enterobacterales</taxon>
        <taxon>Yersiniaceae</taxon>
        <taxon>Rouxiella</taxon>
    </lineage>
</organism>
<protein>
    <submittedName>
        <fullName evidence="4">TetR/AcrR family transcriptional regulator</fullName>
    </submittedName>
</protein>
<dbReference type="PANTHER" id="PTHR30055">
    <property type="entry name" value="HTH-TYPE TRANSCRIPTIONAL REGULATOR RUTR"/>
    <property type="match status" value="1"/>
</dbReference>
<dbReference type="InterPro" id="IPR009057">
    <property type="entry name" value="Homeodomain-like_sf"/>
</dbReference>
<dbReference type="InterPro" id="IPR050109">
    <property type="entry name" value="HTH-type_TetR-like_transc_reg"/>
</dbReference>
<evidence type="ECO:0000259" key="3">
    <source>
        <dbReference type="PROSITE" id="PS50977"/>
    </source>
</evidence>
<dbReference type="RefSeq" id="WP_369790414.1">
    <property type="nucleotide sequence ID" value="NZ_CP165628.1"/>
</dbReference>
<dbReference type="PRINTS" id="PR00455">
    <property type="entry name" value="HTHTETR"/>
</dbReference>
<evidence type="ECO:0000313" key="4">
    <source>
        <dbReference type="EMBL" id="XDU74214.1"/>
    </source>
</evidence>
<dbReference type="Pfam" id="PF00440">
    <property type="entry name" value="TetR_N"/>
    <property type="match status" value="1"/>
</dbReference>
<dbReference type="Gene3D" id="1.10.357.10">
    <property type="entry name" value="Tetracycline Repressor, domain 2"/>
    <property type="match status" value="1"/>
</dbReference>
<proteinExistence type="predicted"/>
<reference evidence="4" key="1">
    <citation type="submission" date="2024-07" db="EMBL/GenBank/DDBJ databases">
        <authorList>
            <person name="Biller S.J."/>
        </authorList>
    </citation>
    <scope>NUCLEOTIDE SEQUENCE</scope>
    <source>
        <strain evidence="4">WC2420</strain>
    </source>
</reference>
<feature type="domain" description="HTH tetR-type" evidence="3">
    <location>
        <begin position="13"/>
        <end position="73"/>
    </location>
</feature>
<dbReference type="Pfam" id="PF14246">
    <property type="entry name" value="TetR_C_7"/>
    <property type="match status" value="1"/>
</dbReference>
<keyword evidence="1 2" id="KW-0238">DNA-binding</keyword>
<dbReference type="EMBL" id="CP165628">
    <property type="protein sequence ID" value="XDU74214.1"/>
    <property type="molecule type" value="Genomic_DNA"/>
</dbReference>
<feature type="DNA-binding region" description="H-T-H motif" evidence="2">
    <location>
        <begin position="36"/>
        <end position="55"/>
    </location>
</feature>
<sequence>MILIGINLMVTPQSSRTEILKAARDAFLEHGYQGTSMGMVAQKSGLARSTVYNQFVSKEALFQATVEFVWIDFAVISITQDPKALNDVEIGLTLLGRSVTEFWAPDTAVAFMRMVISEGPRFPGLAASFFEAGKAPALNAVAQYLQAMSAKGLRKIENPQRAARQFLGLINEPLLWARVIGVEDVPPQKERFEVVDEAVQCFLSHYRKK</sequence>
<dbReference type="GO" id="GO:0000976">
    <property type="term" value="F:transcription cis-regulatory region binding"/>
    <property type="evidence" value="ECO:0007669"/>
    <property type="project" value="TreeGrafter"/>
</dbReference>
<dbReference type="SUPFAM" id="SSF48498">
    <property type="entry name" value="Tetracyclin repressor-like, C-terminal domain"/>
    <property type="match status" value="1"/>
</dbReference>
<evidence type="ECO:0000256" key="1">
    <source>
        <dbReference type="ARBA" id="ARBA00023125"/>
    </source>
</evidence>
<dbReference type="InterPro" id="IPR039536">
    <property type="entry name" value="TetR_C_Proteobacteria"/>
</dbReference>
<gene>
    <name evidence="4" type="ORF">AB3G37_09140</name>
</gene>
<dbReference type="PANTHER" id="PTHR30055:SF146">
    <property type="entry name" value="HTH-TYPE TRANSCRIPTIONAL DUAL REGULATOR CECR"/>
    <property type="match status" value="1"/>
</dbReference>